<dbReference type="GO" id="GO:0004016">
    <property type="term" value="F:adenylate cyclase activity"/>
    <property type="evidence" value="ECO:0007669"/>
    <property type="project" value="TreeGrafter"/>
</dbReference>
<dbReference type="InterPro" id="IPR027417">
    <property type="entry name" value="P-loop_NTPase"/>
</dbReference>
<dbReference type="SUPFAM" id="SSF46894">
    <property type="entry name" value="C-terminal effector domain of the bipartite response regulators"/>
    <property type="match status" value="1"/>
</dbReference>
<dbReference type="PANTHER" id="PTHR16305:SF35">
    <property type="entry name" value="TRANSCRIPTIONAL ACTIVATOR DOMAIN"/>
    <property type="match status" value="1"/>
</dbReference>
<comment type="caution">
    <text evidence="4">The sequence shown here is derived from an EMBL/GenBank/DDBJ whole genome shotgun (WGS) entry which is preliminary data.</text>
</comment>
<keyword evidence="2" id="KW-0067">ATP-binding</keyword>
<evidence type="ECO:0000259" key="3">
    <source>
        <dbReference type="PROSITE" id="PS50043"/>
    </source>
</evidence>
<dbReference type="InterPro" id="IPR016032">
    <property type="entry name" value="Sig_transdc_resp-reg_C-effctor"/>
</dbReference>
<dbReference type="InterPro" id="IPR011990">
    <property type="entry name" value="TPR-like_helical_dom_sf"/>
</dbReference>
<dbReference type="AlphaFoldDB" id="A0A543FT18"/>
<dbReference type="SUPFAM" id="SSF48452">
    <property type="entry name" value="TPR-like"/>
    <property type="match status" value="1"/>
</dbReference>
<keyword evidence="1" id="KW-0547">Nucleotide-binding</keyword>
<dbReference type="InterPro" id="IPR036388">
    <property type="entry name" value="WH-like_DNA-bd_sf"/>
</dbReference>
<dbReference type="GO" id="GO:0006355">
    <property type="term" value="P:regulation of DNA-templated transcription"/>
    <property type="evidence" value="ECO:0007669"/>
    <property type="project" value="InterPro"/>
</dbReference>
<evidence type="ECO:0000313" key="5">
    <source>
        <dbReference type="Proteomes" id="UP000319818"/>
    </source>
</evidence>
<proteinExistence type="predicted"/>
<dbReference type="PROSITE" id="PS50043">
    <property type="entry name" value="HTH_LUXR_2"/>
    <property type="match status" value="1"/>
</dbReference>
<organism evidence="4 5">
    <name type="scientific">Pseudonocardia cypriaca</name>
    <dbReference type="NCBI Taxonomy" id="882449"/>
    <lineage>
        <taxon>Bacteria</taxon>
        <taxon>Bacillati</taxon>
        <taxon>Actinomycetota</taxon>
        <taxon>Actinomycetes</taxon>
        <taxon>Pseudonocardiales</taxon>
        <taxon>Pseudonocardiaceae</taxon>
        <taxon>Pseudonocardia</taxon>
    </lineage>
</organism>
<feature type="domain" description="HTH luxR-type" evidence="3">
    <location>
        <begin position="829"/>
        <end position="894"/>
    </location>
</feature>
<dbReference type="InterPro" id="IPR041664">
    <property type="entry name" value="AAA_16"/>
</dbReference>
<dbReference type="Pfam" id="PF13191">
    <property type="entry name" value="AAA_16"/>
    <property type="match status" value="1"/>
</dbReference>
<dbReference type="Pfam" id="PF00196">
    <property type="entry name" value="GerE"/>
    <property type="match status" value="1"/>
</dbReference>
<dbReference type="GO" id="GO:0005737">
    <property type="term" value="C:cytoplasm"/>
    <property type="evidence" value="ECO:0007669"/>
    <property type="project" value="TreeGrafter"/>
</dbReference>
<dbReference type="Proteomes" id="UP000319818">
    <property type="component" value="Unassembled WGS sequence"/>
</dbReference>
<dbReference type="Gene3D" id="1.25.40.10">
    <property type="entry name" value="Tetratricopeptide repeat domain"/>
    <property type="match status" value="1"/>
</dbReference>
<dbReference type="Gene3D" id="1.10.10.10">
    <property type="entry name" value="Winged helix-like DNA-binding domain superfamily/Winged helix DNA-binding domain"/>
    <property type="match status" value="1"/>
</dbReference>
<dbReference type="CDD" id="cd06170">
    <property type="entry name" value="LuxR_C_like"/>
    <property type="match status" value="1"/>
</dbReference>
<protein>
    <submittedName>
        <fullName evidence="4">Putative ATPase</fullName>
    </submittedName>
</protein>
<keyword evidence="5" id="KW-1185">Reference proteome</keyword>
<dbReference type="GO" id="GO:0005524">
    <property type="term" value="F:ATP binding"/>
    <property type="evidence" value="ECO:0007669"/>
    <property type="project" value="UniProtKB-KW"/>
</dbReference>
<name>A0A543FT18_9PSEU</name>
<sequence>MLHGRVGEQTRIDELLEQAREGRGGALVLRGEPGIGKTALLEFAAEQATGMRVLRTAGVEPEQDMDHAALHRAVQPILDMISGLPPVQAEALDAVFGRARAPVADRFLVALSTLTLLTDAARTRPLLCLVDDGQWIDQPSLDVLAFTARRLAAEPVAVLFATRPEARAAAVLAGLPELPLAGLDRTSARLVLRERGIAADDEDLLLRTAAGNPLALEELPVRVPSAGPRDEPLPLVERLQEAFLARLPPAADARRLLLLAAADGTGRRDVLQRALPSAAELDGLHDLIHVDGPTVTFRHPLVRSAVYHAASPAQRRATHRALAAALEPEPAEHDRRAWHLGQAADGPDEAVAAELEHSAERAMRRGGAAAAADALTRAAQLTPPGPDQARRLVAAASASWHGGDAAGAVERLDLAERVDLRAPPAHVDAILLRALIELRTGNPADALRLLRPALAHALNGSPDTAIELLMLLGEAGYHAGDATSWREVSEAVERLTLTGDDPPVVLLRLTRAVARVRRGAPSRLTAEDLATIEQLTEPGRLCWAGGMLYGLGDRARGRWLRRRAMERARAVGAVGTLAWVLEYVVLDEMGAGRYRAAEAYADEGNRYAAETGQSTLSCWYRSTLAVLAAVQGCDSDSRELAESVLAATAGRQLLAATTQARRALGLLDLASGRFEQAVGHLRPPEGPDGAAHPGLVLQNVPELVEAAQHLGRPELAAESLRCFTDWADASGSPDLLALVARCRALTGEGDVEGAFRRAVALHPPTDGPLELARTQLLYGEHLRRARRRSDARPLLRAALETFEIIGATTWARRARDELRATGETTSNATDDALAALTPQELRIATAVGSGATNREIAAQLFLSTRTIDYHLRKVFQKLGISSRVELTRFQLVDGGLDATDALADRADRYGTETSEID</sequence>
<dbReference type="OrthoDB" id="3656034at2"/>
<dbReference type="EMBL" id="VFPH01000002">
    <property type="protein sequence ID" value="TQM36980.1"/>
    <property type="molecule type" value="Genomic_DNA"/>
</dbReference>
<dbReference type="PRINTS" id="PR00038">
    <property type="entry name" value="HTHLUXR"/>
</dbReference>
<reference evidence="4 5" key="1">
    <citation type="submission" date="2019-06" db="EMBL/GenBank/DDBJ databases">
        <title>Sequencing the genomes of 1000 actinobacteria strains.</title>
        <authorList>
            <person name="Klenk H.-P."/>
        </authorList>
    </citation>
    <scope>NUCLEOTIDE SEQUENCE [LARGE SCALE GENOMIC DNA]</scope>
    <source>
        <strain evidence="4 5">DSM 45511</strain>
    </source>
</reference>
<accession>A0A543FT18</accession>
<evidence type="ECO:0000256" key="1">
    <source>
        <dbReference type="ARBA" id="ARBA00022741"/>
    </source>
</evidence>
<dbReference type="SUPFAM" id="SSF52540">
    <property type="entry name" value="P-loop containing nucleoside triphosphate hydrolases"/>
    <property type="match status" value="1"/>
</dbReference>
<dbReference type="SMART" id="SM00421">
    <property type="entry name" value="HTH_LUXR"/>
    <property type="match status" value="1"/>
</dbReference>
<dbReference type="GO" id="GO:0003677">
    <property type="term" value="F:DNA binding"/>
    <property type="evidence" value="ECO:0007669"/>
    <property type="project" value="InterPro"/>
</dbReference>
<evidence type="ECO:0000313" key="4">
    <source>
        <dbReference type="EMBL" id="TQM36980.1"/>
    </source>
</evidence>
<dbReference type="InterPro" id="IPR000792">
    <property type="entry name" value="Tscrpt_reg_LuxR_C"/>
</dbReference>
<dbReference type="PANTHER" id="PTHR16305">
    <property type="entry name" value="TESTICULAR SOLUBLE ADENYLYL CYCLASE"/>
    <property type="match status" value="1"/>
</dbReference>
<gene>
    <name evidence="4" type="ORF">FB388_4176</name>
</gene>
<evidence type="ECO:0000256" key="2">
    <source>
        <dbReference type="ARBA" id="ARBA00022840"/>
    </source>
</evidence>
<dbReference type="RefSeq" id="WP_142103863.1">
    <property type="nucleotide sequence ID" value="NZ_VFPH01000002.1"/>
</dbReference>